<dbReference type="STRING" id="42155.A0A0R3R959"/>
<reference evidence="8 9" key="2">
    <citation type="submission" date="2018-11" db="EMBL/GenBank/DDBJ databases">
        <authorList>
            <consortium name="Pathogen Informatics"/>
        </authorList>
    </citation>
    <scope>NUCLEOTIDE SEQUENCE [LARGE SCALE GENOMIC DNA]</scope>
</reference>
<dbReference type="AlphaFoldDB" id="A0A0R3R959"/>
<dbReference type="PANTHER" id="PTHR11766">
    <property type="entry name" value="TYROSYL-TRNA SYNTHETASE"/>
    <property type="match status" value="1"/>
</dbReference>
<dbReference type="Gene3D" id="3.40.50.620">
    <property type="entry name" value="HUPs"/>
    <property type="match status" value="1"/>
</dbReference>
<dbReference type="GO" id="GO:0006418">
    <property type="term" value="P:tRNA aminoacylation for protein translation"/>
    <property type="evidence" value="ECO:0007669"/>
    <property type="project" value="InterPro"/>
</dbReference>
<dbReference type="GO" id="GO:0005524">
    <property type="term" value="F:ATP binding"/>
    <property type="evidence" value="ECO:0007669"/>
    <property type="project" value="UniProtKB-KW"/>
</dbReference>
<evidence type="ECO:0000256" key="3">
    <source>
        <dbReference type="ARBA" id="ARBA00022840"/>
    </source>
</evidence>
<dbReference type="EMBL" id="UZAG01021309">
    <property type="protein sequence ID" value="VDO49941.1"/>
    <property type="molecule type" value="Genomic_DNA"/>
</dbReference>
<evidence type="ECO:0000256" key="5">
    <source>
        <dbReference type="ARBA" id="ARBA00023146"/>
    </source>
</evidence>
<evidence type="ECO:0000313" key="10">
    <source>
        <dbReference type="WBParaSite" id="BTMF_0001656901-mRNA-1"/>
    </source>
</evidence>
<keyword evidence="2 7" id="KW-0547">Nucleotide-binding</keyword>
<gene>
    <name evidence="8" type="ORF">BTMF_LOCUS14545</name>
</gene>
<name>A0A0R3R959_9BILA</name>
<dbReference type="WBParaSite" id="BTMF_0001656901-mRNA-1">
    <property type="protein sequence ID" value="BTMF_0001656901-mRNA-1"/>
    <property type="gene ID" value="BTMF_0001656901"/>
</dbReference>
<dbReference type="GO" id="GO:0005829">
    <property type="term" value="C:cytosol"/>
    <property type="evidence" value="ECO:0007669"/>
    <property type="project" value="TreeGrafter"/>
</dbReference>
<evidence type="ECO:0000256" key="2">
    <source>
        <dbReference type="ARBA" id="ARBA00022741"/>
    </source>
</evidence>
<evidence type="ECO:0000313" key="8">
    <source>
        <dbReference type="EMBL" id="VDO49941.1"/>
    </source>
</evidence>
<dbReference type="PANTHER" id="PTHR11766:SF0">
    <property type="entry name" value="TYROSINE--TRNA LIGASE, MITOCHONDRIAL"/>
    <property type="match status" value="1"/>
</dbReference>
<dbReference type="InterPro" id="IPR001412">
    <property type="entry name" value="aa-tRNA-synth_I_CS"/>
</dbReference>
<dbReference type="GO" id="GO:0005739">
    <property type="term" value="C:mitochondrion"/>
    <property type="evidence" value="ECO:0007669"/>
    <property type="project" value="TreeGrafter"/>
</dbReference>
<keyword evidence="9" id="KW-1185">Reference proteome</keyword>
<keyword evidence="5 7" id="KW-0030">Aminoacyl-tRNA synthetase</keyword>
<dbReference type="GO" id="GO:0004831">
    <property type="term" value="F:tyrosine-tRNA ligase activity"/>
    <property type="evidence" value="ECO:0007669"/>
    <property type="project" value="UniProtKB-EC"/>
</dbReference>
<comment type="catalytic activity">
    <reaction evidence="6">
        <text>tRNA(Tyr) + L-tyrosine + ATP = L-tyrosyl-tRNA(Tyr) + AMP + diphosphate + H(+)</text>
        <dbReference type="Rhea" id="RHEA:10220"/>
        <dbReference type="Rhea" id="RHEA-COMP:9706"/>
        <dbReference type="Rhea" id="RHEA-COMP:9707"/>
        <dbReference type="ChEBI" id="CHEBI:15378"/>
        <dbReference type="ChEBI" id="CHEBI:30616"/>
        <dbReference type="ChEBI" id="CHEBI:33019"/>
        <dbReference type="ChEBI" id="CHEBI:58315"/>
        <dbReference type="ChEBI" id="CHEBI:78442"/>
        <dbReference type="ChEBI" id="CHEBI:78536"/>
        <dbReference type="ChEBI" id="CHEBI:456215"/>
        <dbReference type="EC" id="6.1.1.1"/>
    </reaction>
</comment>
<sequence length="117" mass="12902">MLRSLKLNSEMTTSFCHLFLIGRFELKRAFTTSAPVKNIKQFCADLAKRNLISTSHPPNLSSDDFKIVSTLPDVIYAGFDPTAESLHIGHLLILTNLFRAALHRCHAIALIGGATAH</sequence>
<dbReference type="InterPro" id="IPR002305">
    <property type="entry name" value="aa-tRNA-synth_Ic"/>
</dbReference>
<evidence type="ECO:0000256" key="6">
    <source>
        <dbReference type="ARBA" id="ARBA00048248"/>
    </source>
</evidence>
<protein>
    <submittedName>
        <fullName evidence="10">Tyrosine--tRNA ligase</fullName>
    </submittedName>
</protein>
<dbReference type="PROSITE" id="PS00178">
    <property type="entry name" value="AA_TRNA_LIGASE_I"/>
    <property type="match status" value="1"/>
</dbReference>
<evidence type="ECO:0000256" key="1">
    <source>
        <dbReference type="ARBA" id="ARBA00022598"/>
    </source>
</evidence>
<evidence type="ECO:0000313" key="9">
    <source>
        <dbReference type="Proteomes" id="UP000280834"/>
    </source>
</evidence>
<keyword evidence="3 7" id="KW-0067">ATP-binding</keyword>
<keyword evidence="4 7" id="KW-0648">Protein biosynthesis</keyword>
<dbReference type="Pfam" id="PF00579">
    <property type="entry name" value="tRNA-synt_1b"/>
    <property type="match status" value="1"/>
</dbReference>
<comment type="similarity">
    <text evidence="7">Belongs to the class-I aminoacyl-tRNA synthetase family.</text>
</comment>
<evidence type="ECO:0000256" key="4">
    <source>
        <dbReference type="ARBA" id="ARBA00022917"/>
    </source>
</evidence>
<dbReference type="InterPro" id="IPR024088">
    <property type="entry name" value="Tyr-tRNA-ligase_bac-type"/>
</dbReference>
<accession>A0A0R3R959</accession>
<dbReference type="InterPro" id="IPR014729">
    <property type="entry name" value="Rossmann-like_a/b/a_fold"/>
</dbReference>
<evidence type="ECO:0000256" key="7">
    <source>
        <dbReference type="RuleBase" id="RU363036"/>
    </source>
</evidence>
<proteinExistence type="inferred from homology"/>
<reference evidence="10" key="1">
    <citation type="submission" date="2017-02" db="UniProtKB">
        <authorList>
            <consortium name="WormBaseParasite"/>
        </authorList>
    </citation>
    <scope>IDENTIFICATION</scope>
</reference>
<keyword evidence="1 7" id="KW-0436">Ligase</keyword>
<organism evidence="10">
    <name type="scientific">Brugia timori</name>
    <dbReference type="NCBI Taxonomy" id="42155"/>
    <lineage>
        <taxon>Eukaryota</taxon>
        <taxon>Metazoa</taxon>
        <taxon>Ecdysozoa</taxon>
        <taxon>Nematoda</taxon>
        <taxon>Chromadorea</taxon>
        <taxon>Rhabditida</taxon>
        <taxon>Spirurina</taxon>
        <taxon>Spiruromorpha</taxon>
        <taxon>Filarioidea</taxon>
        <taxon>Onchocercidae</taxon>
        <taxon>Brugia</taxon>
    </lineage>
</organism>
<dbReference type="Proteomes" id="UP000280834">
    <property type="component" value="Unassembled WGS sequence"/>
</dbReference>
<dbReference type="SUPFAM" id="SSF52374">
    <property type="entry name" value="Nucleotidylyl transferase"/>
    <property type="match status" value="1"/>
</dbReference>